<keyword evidence="1" id="KW-1133">Transmembrane helix</keyword>
<reference evidence="3 4" key="1">
    <citation type="submission" date="2018-08" db="EMBL/GenBank/DDBJ databases">
        <title>Thalassotalea euphylliae genome.</title>
        <authorList>
            <person name="Summers S."/>
            <person name="Rice S.A."/>
            <person name="Freckelton M.L."/>
            <person name="Nedved B.T."/>
            <person name="Hadfield M.G."/>
        </authorList>
    </citation>
    <scope>NUCLEOTIDE SEQUENCE [LARGE SCALE GENOMIC DNA]</scope>
    <source>
        <strain evidence="3 4">H1</strain>
    </source>
</reference>
<protein>
    <submittedName>
        <fullName evidence="3">DUF2489 domain-containing protein</fullName>
    </submittedName>
</protein>
<dbReference type="InterPro" id="IPR019617">
    <property type="entry name" value="DUF2489"/>
</dbReference>
<comment type="caution">
    <text evidence="3">The sequence shown here is derived from an EMBL/GenBank/DDBJ whole genome shotgun (WGS) entry which is preliminary data.</text>
</comment>
<gene>
    <name evidence="3" type="ORF">DXX93_19835</name>
</gene>
<sequence>MTTTSWLVLAAIGALIIFALAIYAGKLLMQLKQQNAAQAKAEQERQAQWQKHDRKVLDSLLIIVKAMKEEQCEYGEGAWRLTVLMDSLKLTPAMSAQFPAIVELYDSIKHHAILAERKKLPKQQRMKQDVERMQAEAKLTEQISLELDSLYETATEQRASISESS</sequence>
<organism evidence="3 4">
    <name type="scientific">Thalassotalea euphylliae</name>
    <dbReference type="NCBI Taxonomy" id="1655234"/>
    <lineage>
        <taxon>Bacteria</taxon>
        <taxon>Pseudomonadati</taxon>
        <taxon>Pseudomonadota</taxon>
        <taxon>Gammaproteobacteria</taxon>
        <taxon>Alteromonadales</taxon>
        <taxon>Colwelliaceae</taxon>
        <taxon>Thalassotalea</taxon>
    </lineage>
</organism>
<feature type="domain" description="DUF2489" evidence="2">
    <location>
        <begin position="17"/>
        <end position="149"/>
    </location>
</feature>
<name>A0A3E0TVW5_9GAMM</name>
<dbReference type="RefSeq" id="WP_116009626.1">
    <property type="nucleotide sequence ID" value="NZ_QUOU01000001.1"/>
</dbReference>
<dbReference type="AlphaFoldDB" id="A0A3E0TVW5"/>
<keyword evidence="1" id="KW-0472">Membrane</keyword>
<dbReference type="Proteomes" id="UP000256478">
    <property type="component" value="Unassembled WGS sequence"/>
</dbReference>
<proteinExistence type="predicted"/>
<keyword evidence="1" id="KW-0812">Transmembrane</keyword>
<evidence type="ECO:0000313" key="3">
    <source>
        <dbReference type="EMBL" id="REL28594.1"/>
    </source>
</evidence>
<dbReference type="EMBL" id="QUOU01000001">
    <property type="protein sequence ID" value="REL28594.1"/>
    <property type="molecule type" value="Genomic_DNA"/>
</dbReference>
<dbReference type="Pfam" id="PF10675">
    <property type="entry name" value="DUF2489"/>
    <property type="match status" value="1"/>
</dbReference>
<accession>A0A3E0TVW5</accession>
<evidence type="ECO:0000259" key="2">
    <source>
        <dbReference type="Pfam" id="PF10675"/>
    </source>
</evidence>
<dbReference type="OrthoDB" id="5293867at2"/>
<evidence type="ECO:0000313" key="4">
    <source>
        <dbReference type="Proteomes" id="UP000256478"/>
    </source>
</evidence>
<feature type="transmembrane region" description="Helical" evidence="1">
    <location>
        <begin position="6"/>
        <end position="25"/>
    </location>
</feature>
<evidence type="ECO:0000256" key="1">
    <source>
        <dbReference type="SAM" id="Phobius"/>
    </source>
</evidence>